<evidence type="ECO:0000313" key="2">
    <source>
        <dbReference type="EMBL" id="ARS64258.1"/>
    </source>
</evidence>
<organism evidence="2 3">
    <name type="scientific">Candidatus Nitrosomarinus catalinensis</name>
    <dbReference type="NCBI Taxonomy" id="1898749"/>
    <lineage>
        <taxon>Archaea</taxon>
        <taxon>Nitrososphaerota</taxon>
        <taxon>Nitrososphaeria</taxon>
        <taxon>Nitrosopumilales</taxon>
        <taxon>Nitrosopumilaceae</taxon>
        <taxon>Candidatus Nitrosomarinus</taxon>
    </lineage>
</organism>
<evidence type="ECO:0000256" key="1">
    <source>
        <dbReference type="SAM" id="MobiDB-lite"/>
    </source>
</evidence>
<dbReference type="AlphaFoldDB" id="A0A2Z2HJG9"/>
<dbReference type="GeneID" id="32901122"/>
<reference evidence="2 3" key="1">
    <citation type="journal article" date="2017" name="Environ. Microbiol.">
        <title>Genome and epigenome of a novel marine Thaumarchaeota strain suggest viral infection, phosphorothioation DNA modification and multiple restriction systems.</title>
        <authorList>
            <person name="Ahlgren N.A."/>
            <person name="Chen Y."/>
            <person name="Needham D.M."/>
            <person name="Parada A.E."/>
            <person name="Sachdeva R."/>
            <person name="Trinh V."/>
            <person name="Chen T."/>
            <person name="Fuhrman J.A."/>
        </authorList>
    </citation>
    <scope>NUCLEOTIDE SEQUENCE [LARGE SCALE GENOMIC DNA]</scope>
    <source>
        <strain evidence="2 3">SPOT01</strain>
    </source>
</reference>
<dbReference type="OrthoDB" id="374768at2157"/>
<name>A0A2Z2HJG9_9ARCH</name>
<feature type="region of interest" description="Disordered" evidence="1">
    <location>
        <begin position="49"/>
        <end position="73"/>
    </location>
</feature>
<sequence>MKCNYCNEIFDGDDSILVHFRHLGKNHYDVLTDVDKIMYDTRKKMIESKQEYDSQKQNDGDSDLVFNSRYSKD</sequence>
<dbReference type="KEGG" id="nct:NMSP_0637"/>
<keyword evidence="3" id="KW-1185">Reference proteome</keyword>
<gene>
    <name evidence="2" type="ORF">NMSP_0637</name>
</gene>
<evidence type="ECO:0000313" key="3">
    <source>
        <dbReference type="Proteomes" id="UP000249949"/>
    </source>
</evidence>
<dbReference type="EMBL" id="CP021324">
    <property type="protein sequence ID" value="ARS64258.1"/>
    <property type="molecule type" value="Genomic_DNA"/>
</dbReference>
<proteinExistence type="predicted"/>
<accession>A0A2Z2HJG9</accession>
<dbReference type="RefSeq" id="WP_086907396.1">
    <property type="nucleotide sequence ID" value="NZ_CP021324.1"/>
</dbReference>
<protein>
    <recommendedName>
        <fullName evidence="4">C2H2-type domain-containing protein</fullName>
    </recommendedName>
</protein>
<dbReference type="Proteomes" id="UP000249949">
    <property type="component" value="Chromosome"/>
</dbReference>
<feature type="compositionally biased region" description="Basic and acidic residues" evidence="1">
    <location>
        <begin position="49"/>
        <end position="59"/>
    </location>
</feature>
<evidence type="ECO:0008006" key="4">
    <source>
        <dbReference type="Google" id="ProtNLM"/>
    </source>
</evidence>